<dbReference type="Proteomes" id="UP001497744">
    <property type="component" value="Unassembled WGS sequence"/>
</dbReference>
<evidence type="ECO:0000313" key="1">
    <source>
        <dbReference type="EMBL" id="GIX64690.1"/>
    </source>
</evidence>
<sequence length="545" mass="57783">MSSVGGERAQLQLVEDEAAPQLKHEAAALLVQKLLDLGEQLRGGGPLHQAAGEELEHLADHGLVVAHELRDAAAHPRLERGDEAAVGEDTVPVQREGEDVGLAGGDALPELRVGDAQADLGAVAAVEDGLLLVGCGAEDSGKGALGGLGGRLRRRRRRQRDRAAGLGSGRLRSLGLGVEEVEFAFLLALAAAGGAREAVHVVLHQTLPRAALHDADAVQLAQHRRLLLQPLPLLGLQQLVVRALAGSPLAAARGLLRVDGVLARGHLGVGGGFGAFAGGGRVGARAVGPPRGPLRLGFHGGAGRRPGGAAALDGEDLVLYQVLELAAQLRLGGLEELAELLIVELLVLFTQRGQLFGDPRFHQPLYLVVAAHLPQHATLHCVTYFHLPFAERLACEALQRVVGAARRLELAQGEVGQQAAGGVGVPLEVHEFAAFLGVVRAASSEAYLHDVDYEVARGARVEPAHVDDVHHWWRVGLLGGQRHGCRHHQGVHESGDHVGGVPDGRCRRRGSLGDDRGWAWVRRYATADPVYSHWWRRRAGRHHGA</sequence>
<keyword evidence="2" id="KW-1185">Reference proteome</keyword>
<reference evidence="1 2" key="1">
    <citation type="submission" date="2021-06" db="EMBL/GenBank/DDBJ databases">
        <title>Genome sequence of Babesia caballi.</title>
        <authorList>
            <person name="Yamagishi J."/>
            <person name="Kidaka T."/>
            <person name="Ochi A."/>
        </authorList>
    </citation>
    <scope>NUCLEOTIDE SEQUENCE [LARGE SCALE GENOMIC DNA]</scope>
    <source>
        <strain evidence="1">USDA-D6B2</strain>
    </source>
</reference>
<comment type="caution">
    <text evidence="1">The sequence shown here is derived from an EMBL/GenBank/DDBJ whole genome shotgun (WGS) entry which is preliminary data.</text>
</comment>
<protein>
    <submittedName>
        <fullName evidence="1">Uncharacterized protein</fullName>
    </submittedName>
</protein>
<dbReference type="RefSeq" id="XP_067716759.1">
    <property type="nucleotide sequence ID" value="XM_067860658.1"/>
</dbReference>
<dbReference type="AlphaFoldDB" id="A0AAV4LXS1"/>
<name>A0AAV4LXS1_BABCB</name>
<evidence type="ECO:0000313" key="2">
    <source>
        <dbReference type="Proteomes" id="UP001497744"/>
    </source>
</evidence>
<organism evidence="1 2">
    <name type="scientific">Babesia caballi</name>
    <dbReference type="NCBI Taxonomy" id="5871"/>
    <lineage>
        <taxon>Eukaryota</taxon>
        <taxon>Sar</taxon>
        <taxon>Alveolata</taxon>
        <taxon>Apicomplexa</taxon>
        <taxon>Aconoidasida</taxon>
        <taxon>Piroplasmida</taxon>
        <taxon>Babesiidae</taxon>
        <taxon>Babesia</taxon>
    </lineage>
</organism>
<accession>A0AAV4LXS1</accession>
<gene>
    <name evidence="1" type="ORF">BcabD6B2_41250</name>
</gene>
<dbReference type="GeneID" id="94196171"/>
<proteinExistence type="predicted"/>
<dbReference type="EMBL" id="BPLF01000003">
    <property type="protein sequence ID" value="GIX64690.1"/>
    <property type="molecule type" value="Genomic_DNA"/>
</dbReference>